<dbReference type="GO" id="GO:0042597">
    <property type="term" value="C:periplasmic space"/>
    <property type="evidence" value="ECO:0007669"/>
    <property type="project" value="InterPro"/>
</dbReference>
<evidence type="ECO:0000256" key="2">
    <source>
        <dbReference type="ARBA" id="ARBA00022723"/>
    </source>
</evidence>
<dbReference type="GO" id="GO:0006825">
    <property type="term" value="P:copper ion transport"/>
    <property type="evidence" value="ECO:0007669"/>
    <property type="project" value="InterPro"/>
</dbReference>
<evidence type="ECO:0000313" key="7">
    <source>
        <dbReference type="EMBL" id="MCK9688131.1"/>
    </source>
</evidence>
<dbReference type="InterPro" id="IPR007348">
    <property type="entry name" value="CopC_dom"/>
</dbReference>
<dbReference type="RefSeq" id="WP_275684175.1">
    <property type="nucleotide sequence ID" value="NZ_JAJLJH010000007.1"/>
</dbReference>
<dbReference type="GO" id="GO:0005507">
    <property type="term" value="F:copper ion binding"/>
    <property type="evidence" value="ECO:0007669"/>
    <property type="project" value="InterPro"/>
</dbReference>
<feature type="chain" id="PRO_5040845068" evidence="5">
    <location>
        <begin position="23"/>
        <end position="120"/>
    </location>
</feature>
<dbReference type="GO" id="GO:0046688">
    <property type="term" value="P:response to copper ion"/>
    <property type="evidence" value="ECO:0007669"/>
    <property type="project" value="InterPro"/>
</dbReference>
<dbReference type="InterPro" id="IPR014756">
    <property type="entry name" value="Ig_E-set"/>
</dbReference>
<organism evidence="7 8">
    <name type="scientific">Scleromatobacter humisilvae</name>
    <dbReference type="NCBI Taxonomy" id="2897159"/>
    <lineage>
        <taxon>Bacteria</taxon>
        <taxon>Pseudomonadati</taxon>
        <taxon>Pseudomonadota</taxon>
        <taxon>Betaproteobacteria</taxon>
        <taxon>Burkholderiales</taxon>
        <taxon>Sphaerotilaceae</taxon>
        <taxon>Scleromatobacter</taxon>
    </lineage>
</organism>
<dbReference type="Gene3D" id="2.60.40.1220">
    <property type="match status" value="1"/>
</dbReference>
<proteinExistence type="predicted"/>
<name>A0A9X1YSA2_9BURK</name>
<keyword evidence="4" id="KW-0186">Copper</keyword>
<dbReference type="Proteomes" id="UP001139353">
    <property type="component" value="Unassembled WGS sequence"/>
</dbReference>
<feature type="signal peptide" evidence="5">
    <location>
        <begin position="1"/>
        <end position="22"/>
    </location>
</feature>
<evidence type="ECO:0000256" key="3">
    <source>
        <dbReference type="ARBA" id="ARBA00022729"/>
    </source>
</evidence>
<dbReference type="EMBL" id="JAJLJH010000007">
    <property type="protein sequence ID" value="MCK9688131.1"/>
    <property type="molecule type" value="Genomic_DNA"/>
</dbReference>
<dbReference type="Pfam" id="PF04234">
    <property type="entry name" value="CopC"/>
    <property type="match status" value="1"/>
</dbReference>
<comment type="caution">
    <text evidence="7">The sequence shown here is derived from an EMBL/GenBank/DDBJ whole genome shotgun (WGS) entry which is preliminary data.</text>
</comment>
<keyword evidence="3 5" id="KW-0732">Signal</keyword>
<dbReference type="AlphaFoldDB" id="A0A9X1YSA2"/>
<sequence length="120" mass="12845">MNTPLRLALATLAATLSPLASAHATMVDSFPAKGQVLTASPSEIHITFNEHVEARYCRIKLRSGDGKNFDADRPAADKTNPNAIIAAVPVLKPGTYRTVWTAVGSDGHKTHGDFSFTISR</sequence>
<evidence type="ECO:0000256" key="5">
    <source>
        <dbReference type="SAM" id="SignalP"/>
    </source>
</evidence>
<keyword evidence="8" id="KW-1185">Reference proteome</keyword>
<gene>
    <name evidence="7" type="ORF">LPC04_20695</name>
</gene>
<dbReference type="PANTHER" id="PTHR34820">
    <property type="entry name" value="INNER MEMBRANE PROTEIN YEBZ"/>
    <property type="match status" value="1"/>
</dbReference>
<dbReference type="GO" id="GO:0005886">
    <property type="term" value="C:plasma membrane"/>
    <property type="evidence" value="ECO:0007669"/>
    <property type="project" value="TreeGrafter"/>
</dbReference>
<dbReference type="SUPFAM" id="SSF81296">
    <property type="entry name" value="E set domains"/>
    <property type="match status" value="1"/>
</dbReference>
<dbReference type="PANTHER" id="PTHR34820:SF4">
    <property type="entry name" value="INNER MEMBRANE PROTEIN YEBZ"/>
    <property type="match status" value="1"/>
</dbReference>
<dbReference type="InterPro" id="IPR014755">
    <property type="entry name" value="Cu-Rt/internalin_Ig-like"/>
</dbReference>
<evidence type="ECO:0000259" key="6">
    <source>
        <dbReference type="Pfam" id="PF04234"/>
    </source>
</evidence>
<dbReference type="GO" id="GO:0030313">
    <property type="term" value="C:cell envelope"/>
    <property type="evidence" value="ECO:0007669"/>
    <property type="project" value="UniProtKB-SubCell"/>
</dbReference>
<dbReference type="InterPro" id="IPR032694">
    <property type="entry name" value="CopC/D"/>
</dbReference>
<comment type="subcellular location">
    <subcellularLocation>
        <location evidence="1">Cell envelope</location>
    </subcellularLocation>
</comment>
<reference evidence="7" key="1">
    <citation type="submission" date="2021-11" db="EMBL/GenBank/DDBJ databases">
        <title>BS-T2-15 a new species belonging to the Comamonadaceae family isolated from the soil of a French oak forest.</title>
        <authorList>
            <person name="Mieszkin S."/>
            <person name="Alain K."/>
        </authorList>
    </citation>
    <scope>NUCLEOTIDE SEQUENCE</scope>
    <source>
        <strain evidence="7">BS-T2-15</strain>
    </source>
</reference>
<evidence type="ECO:0000256" key="4">
    <source>
        <dbReference type="ARBA" id="ARBA00023008"/>
    </source>
</evidence>
<protein>
    <submittedName>
        <fullName evidence="7">Copper resistance protein CopC</fullName>
    </submittedName>
</protein>
<accession>A0A9X1YSA2</accession>
<evidence type="ECO:0000313" key="8">
    <source>
        <dbReference type="Proteomes" id="UP001139353"/>
    </source>
</evidence>
<feature type="domain" description="CopC" evidence="6">
    <location>
        <begin position="23"/>
        <end position="118"/>
    </location>
</feature>
<evidence type="ECO:0000256" key="1">
    <source>
        <dbReference type="ARBA" id="ARBA00004196"/>
    </source>
</evidence>
<keyword evidence="2" id="KW-0479">Metal-binding</keyword>